<evidence type="ECO:0000256" key="4">
    <source>
        <dbReference type="ARBA" id="ARBA00022741"/>
    </source>
</evidence>
<proteinExistence type="predicted"/>
<dbReference type="GO" id="GO:0046872">
    <property type="term" value="F:metal ion binding"/>
    <property type="evidence" value="ECO:0007669"/>
    <property type="project" value="UniProtKB-KW"/>
</dbReference>
<evidence type="ECO:0000256" key="1">
    <source>
        <dbReference type="ARBA" id="ARBA00001946"/>
    </source>
</evidence>
<dbReference type="Pfam" id="PF22973">
    <property type="entry name" value="GWD1_pHisD"/>
    <property type="match status" value="1"/>
</dbReference>
<dbReference type="KEGG" id="mng:MNEG_0234"/>
<dbReference type="RefSeq" id="XP_013906754.1">
    <property type="nucleotide sequence ID" value="XM_014051300.1"/>
</dbReference>
<dbReference type="InterPro" id="IPR054481">
    <property type="entry name" value="GWD1_pHisD"/>
</dbReference>
<dbReference type="PROSITE" id="PS51166">
    <property type="entry name" value="CBM20"/>
    <property type="match status" value="1"/>
</dbReference>
<evidence type="ECO:0000256" key="8">
    <source>
        <dbReference type="SAM" id="MobiDB-lite"/>
    </source>
</evidence>
<feature type="domain" description="CBM20" evidence="9">
    <location>
        <begin position="1"/>
        <end position="100"/>
    </location>
</feature>
<keyword evidence="2" id="KW-0808">Transferase</keyword>
<dbReference type="OrthoDB" id="6123450at2759"/>
<organism evidence="10 11">
    <name type="scientific">Monoraphidium neglectum</name>
    <dbReference type="NCBI Taxonomy" id="145388"/>
    <lineage>
        <taxon>Eukaryota</taxon>
        <taxon>Viridiplantae</taxon>
        <taxon>Chlorophyta</taxon>
        <taxon>core chlorophytes</taxon>
        <taxon>Chlorophyceae</taxon>
        <taxon>CS clade</taxon>
        <taxon>Sphaeropleales</taxon>
        <taxon>Selenastraceae</taxon>
        <taxon>Monoraphidium</taxon>
    </lineage>
</organism>
<dbReference type="GO" id="GO:2001070">
    <property type="term" value="F:starch binding"/>
    <property type="evidence" value="ECO:0007669"/>
    <property type="project" value="InterPro"/>
</dbReference>
<keyword evidence="5" id="KW-0418">Kinase</keyword>
<dbReference type="AlphaFoldDB" id="A0A0D2MZA4"/>
<gene>
    <name evidence="10" type="ORF">MNEG_0234</name>
</gene>
<evidence type="ECO:0000259" key="9">
    <source>
        <dbReference type="PROSITE" id="PS51166"/>
    </source>
</evidence>
<reference evidence="10 11" key="1">
    <citation type="journal article" date="2013" name="BMC Genomics">
        <title>Reconstruction of the lipid metabolism for the microalga Monoraphidium neglectum from its genome sequence reveals characteristics suitable for biofuel production.</title>
        <authorList>
            <person name="Bogen C."/>
            <person name="Al-Dilaimi A."/>
            <person name="Albersmeier A."/>
            <person name="Wichmann J."/>
            <person name="Grundmann M."/>
            <person name="Rupp O."/>
            <person name="Lauersen K.J."/>
            <person name="Blifernez-Klassen O."/>
            <person name="Kalinowski J."/>
            <person name="Goesmann A."/>
            <person name="Mussgnug J.H."/>
            <person name="Kruse O."/>
        </authorList>
    </citation>
    <scope>NUCLEOTIDE SEQUENCE [LARGE SCALE GENOMIC DNA]</scope>
    <source>
        <strain evidence="10 11">SAG 48.87</strain>
    </source>
</reference>
<evidence type="ECO:0000256" key="7">
    <source>
        <dbReference type="ARBA" id="ARBA00022842"/>
    </source>
</evidence>
<dbReference type="Pfam" id="PF00686">
    <property type="entry name" value="CBM_20"/>
    <property type="match status" value="1"/>
</dbReference>
<keyword evidence="6" id="KW-0067">ATP-binding</keyword>
<dbReference type="CDD" id="cd05467">
    <property type="entry name" value="CBM20"/>
    <property type="match status" value="1"/>
</dbReference>
<feature type="region of interest" description="Disordered" evidence="8">
    <location>
        <begin position="755"/>
        <end position="781"/>
    </location>
</feature>
<sequence length="832" mass="89641">MVASRPGSMRRVLQVNYGQQLRVVGNAPGLGGWDTARGLHLKWSEGHVWSGEVELDAGSHVEFKLVCVGKDSDAWEDGNNRGIKVLGAGYSQDVHCEWGRTKENDVRARELQEGQPRFEDLAAAVGARAAADAQQRRLGSESYPTTDTDEGGFSSTASGDDEQLTPAWQGREVRFMRSNDHSRERAGRWDTSGLAAGPVLELVRGDEGAPNWLGKLGVARGLLVDAAPRMRPETPSLAAALVYLSWVNSGAIACAEGGGHYRPNHHARTAQQIFRSLEWAIEEDRPRGMSDTTLRLRALLARRLHARLPSFNANFTQTVPLTRIRDIAHRSDIPHDLKQEIKHTLQNKLHRNAGPEDLVATQAMLARITANPGEYSGAFVDEFRVFAAELREFFNAGGLTTILEGLRDVLTQDPADAQALDGFLGAKSRLDGLGTEPQLSEIMGVAHAATTLRALLLRALSSGLRNDAPDASLAMRQRYRLAELRCEEYLFVLMSRFINGLETQGGAAAMAKAKSSVAWSHPLAMLLLGVRNLGLGGWSPGECVALENEITAWQQEAEYDSRDNALRLKATLERCLRLTEGYTDTLLGVLPERAEQLGRALGVDDWVVRTFTEGEVRSSLVFQLSKLAALLLVAARSLAGVTPWDTLVSGTAVGRLVEAARLDPGALEGETAPVVLLLREADGDEEVAAAGRCVKGIVLTQELPHLSHLGVRARQERVPFVTLEDRDIIASQVLPLLGQQVALVASPEGVQLRPATATESAATSASSSNGNGSKAAQASSNNGVDSATWSLAVSKVSKPGVVALLDCTASVGGAKAAACGRLEQVRWQQMDV</sequence>
<comment type="cofactor">
    <cofactor evidence="1">
        <name>Mg(2+)</name>
        <dbReference type="ChEBI" id="CHEBI:18420"/>
    </cofactor>
</comment>
<feature type="region of interest" description="Disordered" evidence="8">
    <location>
        <begin position="131"/>
        <end position="163"/>
    </location>
</feature>
<evidence type="ECO:0000256" key="5">
    <source>
        <dbReference type="ARBA" id="ARBA00022777"/>
    </source>
</evidence>
<keyword evidence="3" id="KW-0479">Metal-binding</keyword>
<keyword evidence="11" id="KW-1185">Reference proteome</keyword>
<evidence type="ECO:0000256" key="3">
    <source>
        <dbReference type="ARBA" id="ARBA00022723"/>
    </source>
</evidence>
<keyword evidence="4" id="KW-0547">Nucleotide-binding</keyword>
<dbReference type="PANTHER" id="PTHR47453:SF1">
    <property type="entry name" value="PHOSPHOGLUCAN, WATER DIKINASE, CHLOROPLASTIC"/>
    <property type="match status" value="1"/>
</dbReference>
<dbReference type="GeneID" id="25726352"/>
<dbReference type="PANTHER" id="PTHR47453">
    <property type="entry name" value="PHOSPHOGLUCAN, WATER DIKINASE, CHLOROPLASTIC"/>
    <property type="match status" value="1"/>
</dbReference>
<dbReference type="InterPro" id="IPR013783">
    <property type="entry name" value="Ig-like_fold"/>
</dbReference>
<dbReference type="InterPro" id="IPR013784">
    <property type="entry name" value="Carb-bd-like_fold"/>
</dbReference>
<dbReference type="SMART" id="SM01065">
    <property type="entry name" value="CBM_2"/>
    <property type="match status" value="1"/>
</dbReference>
<dbReference type="Gene3D" id="2.60.40.10">
    <property type="entry name" value="Immunoglobulins"/>
    <property type="match status" value="1"/>
</dbReference>
<dbReference type="SUPFAM" id="SSF49452">
    <property type="entry name" value="Starch-binding domain-like"/>
    <property type="match status" value="1"/>
</dbReference>
<dbReference type="InterPro" id="IPR002044">
    <property type="entry name" value="CBM20"/>
</dbReference>
<evidence type="ECO:0000256" key="6">
    <source>
        <dbReference type="ARBA" id="ARBA00022840"/>
    </source>
</evidence>
<evidence type="ECO:0000313" key="10">
    <source>
        <dbReference type="EMBL" id="KIZ07735.1"/>
    </source>
</evidence>
<dbReference type="STRING" id="145388.A0A0D2MZA4"/>
<evidence type="ECO:0000256" key="2">
    <source>
        <dbReference type="ARBA" id="ARBA00022679"/>
    </source>
</evidence>
<keyword evidence="7" id="KW-0460">Magnesium</keyword>
<dbReference type="GO" id="GO:0016301">
    <property type="term" value="F:kinase activity"/>
    <property type="evidence" value="ECO:0007669"/>
    <property type="project" value="UniProtKB-KW"/>
</dbReference>
<evidence type="ECO:0000313" key="11">
    <source>
        <dbReference type="Proteomes" id="UP000054498"/>
    </source>
</evidence>
<dbReference type="GO" id="GO:0005524">
    <property type="term" value="F:ATP binding"/>
    <property type="evidence" value="ECO:0007669"/>
    <property type="project" value="UniProtKB-KW"/>
</dbReference>
<dbReference type="EMBL" id="KK100236">
    <property type="protein sequence ID" value="KIZ07735.1"/>
    <property type="molecule type" value="Genomic_DNA"/>
</dbReference>
<dbReference type="Proteomes" id="UP000054498">
    <property type="component" value="Unassembled WGS sequence"/>
</dbReference>
<accession>A0A0D2MZA4</accession>
<name>A0A0D2MZA4_9CHLO</name>
<protein>
    <recommendedName>
        <fullName evidence="9">CBM20 domain-containing protein</fullName>
    </recommendedName>
</protein>